<dbReference type="CDD" id="cd00170">
    <property type="entry name" value="SEC14"/>
    <property type="match status" value="1"/>
</dbReference>
<accession>A0A1I8P9L0</accession>
<dbReference type="PANTHER" id="PTHR10174:SF216">
    <property type="entry name" value="CRAL-TRIO DOMAIN-CONTAINING PROTEIN-RELATED"/>
    <property type="match status" value="1"/>
</dbReference>
<dbReference type="Gene3D" id="1.20.5.1200">
    <property type="entry name" value="Alpha-tocopherol transfer"/>
    <property type="match status" value="1"/>
</dbReference>
<organism evidence="2 3">
    <name type="scientific">Stomoxys calcitrans</name>
    <name type="common">Stable fly</name>
    <name type="synonym">Conops calcitrans</name>
    <dbReference type="NCBI Taxonomy" id="35570"/>
    <lineage>
        <taxon>Eukaryota</taxon>
        <taxon>Metazoa</taxon>
        <taxon>Ecdysozoa</taxon>
        <taxon>Arthropoda</taxon>
        <taxon>Hexapoda</taxon>
        <taxon>Insecta</taxon>
        <taxon>Pterygota</taxon>
        <taxon>Neoptera</taxon>
        <taxon>Endopterygota</taxon>
        <taxon>Diptera</taxon>
        <taxon>Brachycera</taxon>
        <taxon>Muscomorpha</taxon>
        <taxon>Muscoidea</taxon>
        <taxon>Muscidae</taxon>
        <taxon>Stomoxys</taxon>
    </lineage>
</organism>
<dbReference type="InterPro" id="IPR001251">
    <property type="entry name" value="CRAL-TRIO_dom"/>
</dbReference>
<dbReference type="GO" id="GO:0016020">
    <property type="term" value="C:membrane"/>
    <property type="evidence" value="ECO:0007669"/>
    <property type="project" value="TreeGrafter"/>
</dbReference>
<proteinExistence type="predicted"/>
<dbReference type="EnsemblMetazoa" id="SCAU006029-RA">
    <property type="protein sequence ID" value="SCAU006029-PA"/>
    <property type="gene ID" value="SCAU006029"/>
</dbReference>
<evidence type="ECO:0000313" key="2">
    <source>
        <dbReference type="EnsemblMetazoa" id="SCAU006029-PA"/>
    </source>
</evidence>
<dbReference type="KEGG" id="scac:106085645"/>
<evidence type="ECO:0000313" key="3">
    <source>
        <dbReference type="Proteomes" id="UP000095300"/>
    </source>
</evidence>
<dbReference type="SUPFAM" id="SSF52087">
    <property type="entry name" value="CRAL/TRIO domain"/>
    <property type="match status" value="1"/>
</dbReference>
<dbReference type="VEuPathDB" id="VectorBase:SCAU006029"/>
<keyword evidence="3" id="KW-1185">Reference proteome</keyword>
<dbReference type="SUPFAM" id="SSF46938">
    <property type="entry name" value="CRAL/TRIO N-terminal domain"/>
    <property type="match status" value="1"/>
</dbReference>
<dbReference type="Pfam" id="PF00650">
    <property type="entry name" value="CRAL_TRIO"/>
    <property type="match status" value="1"/>
</dbReference>
<dbReference type="AlphaFoldDB" id="A0A1I8P9L0"/>
<dbReference type="InterPro" id="IPR036273">
    <property type="entry name" value="CRAL/TRIO_N_dom_sf"/>
</dbReference>
<sequence>MVRPLPPGLQKVAIEELNEDPSRIADDIQALKTWISQQPHLRARTDDQFLVAFLRGSKYSMEKAKSKIDKYFMLRSKFPELFSLRDIDDSKIREIIKLGVALILPTPLNETGPRIMLVRNGCYDPEKYNFADMMRVFQAFNEINMWEDDYAIVNGFVHIADLKDWSKKHFFQITPSLMKKMTVYSEEAMPLRPKASHMINAPSIFESLFNVIKPMMSEKQLNRMVVYASNLDKFYEKVPLKYLPKEYGGENSSIAEITAEWEKKFFEYTDYFKDDAKYGTDEHLRPGKPIDFENLFGMEGSFRKLNVD</sequence>
<dbReference type="Gene3D" id="3.40.525.10">
    <property type="entry name" value="CRAL-TRIO lipid binding domain"/>
    <property type="match status" value="1"/>
</dbReference>
<dbReference type="GO" id="GO:1902936">
    <property type="term" value="F:phosphatidylinositol bisphosphate binding"/>
    <property type="evidence" value="ECO:0007669"/>
    <property type="project" value="TreeGrafter"/>
</dbReference>
<evidence type="ECO:0000259" key="1">
    <source>
        <dbReference type="PROSITE" id="PS50191"/>
    </source>
</evidence>
<dbReference type="OrthoDB" id="6682367at2759"/>
<dbReference type="InterPro" id="IPR011074">
    <property type="entry name" value="CRAL/TRIO_N_dom"/>
</dbReference>
<name>A0A1I8P9L0_STOCA</name>
<dbReference type="InterPro" id="IPR036865">
    <property type="entry name" value="CRAL-TRIO_dom_sf"/>
</dbReference>
<dbReference type="PANTHER" id="PTHR10174">
    <property type="entry name" value="ALPHA-TOCOPHEROL TRANSFER PROTEIN-RELATED"/>
    <property type="match status" value="1"/>
</dbReference>
<dbReference type="PROSITE" id="PS50191">
    <property type="entry name" value="CRAL_TRIO"/>
    <property type="match status" value="1"/>
</dbReference>
<dbReference type="Proteomes" id="UP000095300">
    <property type="component" value="Unassembled WGS sequence"/>
</dbReference>
<gene>
    <name evidence="2" type="primary">106085645</name>
</gene>
<feature type="domain" description="CRAL-TRIO" evidence="1">
    <location>
        <begin position="91"/>
        <end position="255"/>
    </location>
</feature>
<protein>
    <recommendedName>
        <fullName evidence="1">CRAL-TRIO domain-containing protein</fullName>
    </recommendedName>
</protein>
<dbReference type="Gene3D" id="1.10.8.20">
    <property type="entry name" value="N-terminal domain of phosphatidylinositol transfer protein sec14p"/>
    <property type="match status" value="1"/>
</dbReference>
<reference evidence="2" key="1">
    <citation type="submission" date="2020-05" db="UniProtKB">
        <authorList>
            <consortium name="EnsemblMetazoa"/>
        </authorList>
    </citation>
    <scope>IDENTIFICATION</scope>
    <source>
        <strain evidence="2">USDA</strain>
    </source>
</reference>
<dbReference type="PRINTS" id="PR00180">
    <property type="entry name" value="CRETINALDHBP"/>
</dbReference>
<dbReference type="SMART" id="SM01100">
    <property type="entry name" value="CRAL_TRIO_N"/>
    <property type="match status" value="1"/>
</dbReference>
<dbReference type="SMART" id="SM00516">
    <property type="entry name" value="SEC14"/>
    <property type="match status" value="1"/>
</dbReference>